<keyword evidence="8" id="KW-1185">Reference proteome</keyword>
<comment type="caution">
    <text evidence="7">The sequence shown here is derived from an EMBL/GenBank/DDBJ whole genome shotgun (WGS) entry which is preliminary data.</text>
</comment>
<dbReference type="PANTHER" id="PTHR11615">
    <property type="entry name" value="NITRATE, FORMATE, IRON DEHYDROGENASE"/>
    <property type="match status" value="1"/>
</dbReference>
<gene>
    <name evidence="7" type="ORF">P9H32_03700</name>
</gene>
<sequence>MNRQYPIYTEKTDCRDCYKCVRHCPVKAIKIENGHATVIPERCIACGLCVHTCPAGAKKVRNDVARTKNLLQRKDKVIASLAPSYAGEWPDTAPGALAGALKQLGFYAVSETALGAEAVTHSIAESLKHAAPGLHISTACPVVVDHIRKYRPEFTGCLSSLLSPMQAHARLLKAHYGPDTAVVFIGPCIAKKCESDAFDGLTDIALTFQETAEWLDECGIIPEEVEPAVFEPEPAAHGALYPVVGGMNKTLEDYDLPDTELLAMSGIDAILQTLENLDTESLDVPVFLEALACPGGCIGGPQTKARHTLLTGELAIRRNTEMKRPAAPAEAVRHTFSAAPPAPAAASESDLRTALERVGKHKPEDELNCGGCGYETCRTFAAALLQGKAEPDMCLSYLRKQAQKKANALLRCMPSGVVIVDDALRVIECNENFAMLAGEGTRLAYEARPGLEGADLRKILPFFSLFDHVNQTGREYHSDTLRFDDRLLKVSIFPIETGKTVGATLLDVTQTEYRRELIAQKAREVIDKNMAAVQDIACKLGEHMADTEILLRSIADDYADAPESHQSRR</sequence>
<keyword evidence="1" id="KW-0004">4Fe-4S</keyword>
<evidence type="ECO:0000256" key="1">
    <source>
        <dbReference type="ARBA" id="ARBA00022485"/>
    </source>
</evidence>
<dbReference type="InterPro" id="IPR017896">
    <property type="entry name" value="4Fe4S_Fe-S-bd"/>
</dbReference>
<evidence type="ECO:0000256" key="3">
    <source>
        <dbReference type="ARBA" id="ARBA00023004"/>
    </source>
</evidence>
<evidence type="ECO:0000259" key="6">
    <source>
        <dbReference type="PROSITE" id="PS51656"/>
    </source>
</evidence>
<evidence type="ECO:0000259" key="5">
    <source>
        <dbReference type="PROSITE" id="PS51379"/>
    </source>
</evidence>
<proteinExistence type="predicted"/>
<evidence type="ECO:0000256" key="4">
    <source>
        <dbReference type="ARBA" id="ARBA00023014"/>
    </source>
</evidence>
<dbReference type="PROSITE" id="PS51379">
    <property type="entry name" value="4FE4S_FER_2"/>
    <property type="match status" value="2"/>
</dbReference>
<dbReference type="Gene3D" id="1.10.15.40">
    <property type="entry name" value="Electron transport complex subunit B, putative Fe-S cluster"/>
    <property type="match status" value="1"/>
</dbReference>
<dbReference type="InterPro" id="IPR009016">
    <property type="entry name" value="Fe_hydrogenase"/>
</dbReference>
<dbReference type="EMBL" id="JARVCO010000003">
    <property type="protein sequence ID" value="MDZ8117720.1"/>
    <property type="molecule type" value="Genomic_DNA"/>
</dbReference>
<feature type="domain" description="4Fe-4S ferredoxin-type" evidence="5">
    <location>
        <begin position="34"/>
        <end position="63"/>
    </location>
</feature>
<organism evidence="7 8">
    <name type="scientific">Pontiella agarivorans</name>
    <dbReference type="NCBI Taxonomy" id="3038953"/>
    <lineage>
        <taxon>Bacteria</taxon>
        <taxon>Pseudomonadati</taxon>
        <taxon>Kiritimatiellota</taxon>
        <taxon>Kiritimatiellia</taxon>
        <taxon>Kiritimatiellales</taxon>
        <taxon>Pontiellaceae</taxon>
        <taxon>Pontiella</taxon>
    </lineage>
</organism>
<reference evidence="7 8" key="1">
    <citation type="journal article" date="2024" name="Appl. Environ. Microbiol.">
        <title>Pontiella agarivorans sp. nov., a novel marine anaerobic bacterium capable of degrading macroalgal polysaccharides and fixing nitrogen.</title>
        <authorList>
            <person name="Liu N."/>
            <person name="Kivenson V."/>
            <person name="Peng X."/>
            <person name="Cui Z."/>
            <person name="Lankiewicz T.S."/>
            <person name="Gosselin K.M."/>
            <person name="English C.J."/>
            <person name="Blair E.M."/>
            <person name="O'Malley M.A."/>
            <person name="Valentine D.L."/>
        </authorList>
    </citation>
    <scope>NUCLEOTIDE SEQUENCE [LARGE SCALE GENOMIC DNA]</scope>
    <source>
        <strain evidence="7 8">NLcol2</strain>
    </source>
</reference>
<evidence type="ECO:0000313" key="8">
    <source>
        <dbReference type="Proteomes" id="UP001290861"/>
    </source>
</evidence>
<keyword evidence="3" id="KW-0408">Iron</keyword>
<name>A0ABU5MU88_9BACT</name>
<evidence type="ECO:0000256" key="2">
    <source>
        <dbReference type="ARBA" id="ARBA00022723"/>
    </source>
</evidence>
<dbReference type="SUPFAM" id="SSF54862">
    <property type="entry name" value="4Fe-4S ferredoxins"/>
    <property type="match status" value="1"/>
</dbReference>
<dbReference type="RefSeq" id="WP_322607523.1">
    <property type="nucleotide sequence ID" value="NZ_JARVCO010000003.1"/>
</dbReference>
<feature type="domain" description="4Fe-4S" evidence="6">
    <location>
        <begin position="350"/>
        <end position="411"/>
    </location>
</feature>
<dbReference type="Proteomes" id="UP001290861">
    <property type="component" value="Unassembled WGS sequence"/>
</dbReference>
<dbReference type="PROSITE" id="PS51656">
    <property type="entry name" value="4FE4S"/>
    <property type="match status" value="1"/>
</dbReference>
<keyword evidence="2" id="KW-0479">Metal-binding</keyword>
<dbReference type="Pfam" id="PF02906">
    <property type="entry name" value="Fe_hyd_lg_C"/>
    <property type="match status" value="1"/>
</dbReference>
<keyword evidence="4" id="KW-0411">Iron-sulfur</keyword>
<dbReference type="PROSITE" id="PS00198">
    <property type="entry name" value="4FE4S_FER_1"/>
    <property type="match status" value="1"/>
</dbReference>
<protein>
    <submittedName>
        <fullName evidence="7">[Fe-Fe] hydrogenase large subunit C-terminal domain-containing protein</fullName>
    </submittedName>
</protein>
<evidence type="ECO:0000313" key="7">
    <source>
        <dbReference type="EMBL" id="MDZ8117720.1"/>
    </source>
</evidence>
<dbReference type="InterPro" id="IPR007202">
    <property type="entry name" value="4Fe-4S_dom"/>
</dbReference>
<accession>A0ABU5MU88</accession>
<dbReference type="InterPro" id="IPR017900">
    <property type="entry name" value="4Fe4S_Fe_S_CS"/>
</dbReference>
<dbReference type="Pfam" id="PF13237">
    <property type="entry name" value="Fer4_10"/>
    <property type="match status" value="1"/>
</dbReference>
<dbReference type="SUPFAM" id="SSF53920">
    <property type="entry name" value="Fe-only hydrogenase"/>
    <property type="match status" value="1"/>
</dbReference>
<dbReference type="Gene3D" id="3.30.70.20">
    <property type="match status" value="1"/>
</dbReference>
<dbReference type="InterPro" id="IPR004108">
    <property type="entry name" value="Fe_hydrogenase_lsu_C"/>
</dbReference>
<dbReference type="InterPro" id="IPR050340">
    <property type="entry name" value="Cytosolic_Fe-S_CAF"/>
</dbReference>
<dbReference type="Pfam" id="PF04060">
    <property type="entry name" value="FeS"/>
    <property type="match status" value="1"/>
</dbReference>
<dbReference type="Gene3D" id="3.40.950.10">
    <property type="entry name" value="Fe-only Hydrogenase (Larger Subunit), Chain L, domain 3"/>
    <property type="match status" value="1"/>
</dbReference>
<feature type="domain" description="4Fe-4S ferredoxin-type" evidence="5">
    <location>
        <begin position="5"/>
        <end position="33"/>
    </location>
</feature>